<sequence length="197" mass="21258">MASANSGTVPLRSGDADDYRCATCGRSFASKHGLGVHRQKAHIEEYNQEISTGRIKKRWTREEVLLLVQAELLLELADPTFRDINKALSLQFPGRTHEAIKSRRRTEEFRSALSDLRSSHAAPAPGPPLRPFLPSSTPPQQPRLPASPSSVVSSTLLSGPPPGGSPSGTASDVLSSSEATIIYDIDRLLEESPSPPP</sequence>
<gene>
    <name evidence="4" type="ORF">JTE90_015735</name>
</gene>
<evidence type="ECO:0000256" key="2">
    <source>
        <dbReference type="SAM" id="MobiDB-lite"/>
    </source>
</evidence>
<dbReference type="InterPro" id="IPR013087">
    <property type="entry name" value="Znf_C2H2_type"/>
</dbReference>
<dbReference type="EMBL" id="JAFNEN010000822">
    <property type="protein sequence ID" value="KAG8177083.1"/>
    <property type="molecule type" value="Genomic_DNA"/>
</dbReference>
<reference evidence="4 5" key="1">
    <citation type="journal article" date="2022" name="Nat. Ecol. Evol.">
        <title>A masculinizing supergene underlies an exaggerated male reproductive morph in a spider.</title>
        <authorList>
            <person name="Hendrickx F."/>
            <person name="De Corte Z."/>
            <person name="Sonet G."/>
            <person name="Van Belleghem S.M."/>
            <person name="Kostlbacher S."/>
            <person name="Vangestel C."/>
        </authorList>
    </citation>
    <scope>NUCLEOTIDE SEQUENCE [LARGE SCALE GENOMIC DNA]</scope>
    <source>
        <strain evidence="4">W744_W776</strain>
    </source>
</reference>
<keyword evidence="1" id="KW-0863">Zinc-finger</keyword>
<keyword evidence="1" id="KW-0862">Zinc</keyword>
<dbReference type="AlphaFoldDB" id="A0AAV6TYX1"/>
<accession>A0AAV6TYX1</accession>
<keyword evidence="1" id="KW-0479">Metal-binding</keyword>
<dbReference type="Proteomes" id="UP000827092">
    <property type="component" value="Unassembled WGS sequence"/>
</dbReference>
<keyword evidence="5" id="KW-1185">Reference proteome</keyword>
<protein>
    <recommendedName>
        <fullName evidence="3">C2H2-type domain-containing protein</fullName>
    </recommendedName>
</protein>
<feature type="region of interest" description="Disordered" evidence="2">
    <location>
        <begin position="99"/>
        <end position="176"/>
    </location>
</feature>
<feature type="compositionally biased region" description="Low complexity" evidence="2">
    <location>
        <begin position="146"/>
        <end position="158"/>
    </location>
</feature>
<feature type="compositionally biased region" description="Pro residues" evidence="2">
    <location>
        <begin position="124"/>
        <end position="142"/>
    </location>
</feature>
<feature type="domain" description="C2H2-type" evidence="3">
    <location>
        <begin position="19"/>
        <end position="47"/>
    </location>
</feature>
<comment type="caution">
    <text evidence="4">The sequence shown here is derived from an EMBL/GenBank/DDBJ whole genome shotgun (WGS) entry which is preliminary data.</text>
</comment>
<feature type="compositionally biased region" description="Basic and acidic residues" evidence="2">
    <location>
        <begin position="99"/>
        <end position="110"/>
    </location>
</feature>
<evidence type="ECO:0000313" key="4">
    <source>
        <dbReference type="EMBL" id="KAG8177083.1"/>
    </source>
</evidence>
<evidence type="ECO:0000256" key="1">
    <source>
        <dbReference type="PROSITE-ProRule" id="PRU00042"/>
    </source>
</evidence>
<dbReference type="PROSITE" id="PS50157">
    <property type="entry name" value="ZINC_FINGER_C2H2_2"/>
    <property type="match status" value="1"/>
</dbReference>
<evidence type="ECO:0000259" key="3">
    <source>
        <dbReference type="PROSITE" id="PS50157"/>
    </source>
</evidence>
<proteinExistence type="predicted"/>
<evidence type="ECO:0000313" key="5">
    <source>
        <dbReference type="Proteomes" id="UP000827092"/>
    </source>
</evidence>
<dbReference type="GO" id="GO:0008270">
    <property type="term" value="F:zinc ion binding"/>
    <property type="evidence" value="ECO:0007669"/>
    <property type="project" value="UniProtKB-KW"/>
</dbReference>
<name>A0AAV6TYX1_9ARAC</name>
<organism evidence="4 5">
    <name type="scientific">Oedothorax gibbosus</name>
    <dbReference type="NCBI Taxonomy" id="931172"/>
    <lineage>
        <taxon>Eukaryota</taxon>
        <taxon>Metazoa</taxon>
        <taxon>Ecdysozoa</taxon>
        <taxon>Arthropoda</taxon>
        <taxon>Chelicerata</taxon>
        <taxon>Arachnida</taxon>
        <taxon>Araneae</taxon>
        <taxon>Araneomorphae</taxon>
        <taxon>Entelegynae</taxon>
        <taxon>Araneoidea</taxon>
        <taxon>Linyphiidae</taxon>
        <taxon>Erigoninae</taxon>
        <taxon>Oedothorax</taxon>
    </lineage>
</organism>
<dbReference type="PROSITE" id="PS00028">
    <property type="entry name" value="ZINC_FINGER_C2H2_1"/>
    <property type="match status" value="1"/>
</dbReference>